<reference evidence="2" key="1">
    <citation type="submission" date="2015-06" db="EMBL/GenBank/DDBJ databases">
        <title>Expansion of signal transduction pathways in fungi by whole-genome duplication.</title>
        <authorList>
            <consortium name="DOE Joint Genome Institute"/>
            <person name="Corrochano L.M."/>
            <person name="Kuo A."/>
            <person name="Marcet-Houben M."/>
            <person name="Polaino S."/>
            <person name="Salamov A."/>
            <person name="Villalobos J.M."/>
            <person name="Alvarez M.I."/>
            <person name="Avalos J."/>
            <person name="Benito E.P."/>
            <person name="Benoit I."/>
            <person name="Burger G."/>
            <person name="Camino L.P."/>
            <person name="Canovas D."/>
            <person name="Cerda-Olmedo E."/>
            <person name="Cheng J.-F."/>
            <person name="Dominguez A."/>
            <person name="Elias M."/>
            <person name="Eslava A.P."/>
            <person name="Glaser F."/>
            <person name="Grimwood J."/>
            <person name="Gutierrez G."/>
            <person name="Heitman J."/>
            <person name="Henrissat B."/>
            <person name="Iturriaga E.A."/>
            <person name="Lang B.F."/>
            <person name="Lavin J.L."/>
            <person name="Lee S."/>
            <person name="Li W."/>
            <person name="Lindquist E."/>
            <person name="Lopez-Garcia S."/>
            <person name="Luque E.M."/>
            <person name="Marcos A.T."/>
            <person name="Martin J."/>
            <person name="McCluskey K."/>
            <person name="Medina H.R."/>
            <person name="Miralles-Duran A."/>
            <person name="Miyazaki A."/>
            <person name="Munoz-Torres E."/>
            <person name="Oguiza J.A."/>
            <person name="Ohm R."/>
            <person name="Olmedo M."/>
            <person name="Orejas M."/>
            <person name="Ortiz-Castellanos L."/>
            <person name="Pisabarro A.G."/>
            <person name="Rodriguez-Romero J."/>
            <person name="Ruiz-Herrera J."/>
            <person name="Ruiz-Vazquez R."/>
            <person name="Sanz C."/>
            <person name="Schackwitz W."/>
            <person name="Schmutz J."/>
            <person name="Shahriari M."/>
            <person name="Shelest E."/>
            <person name="Silva-Franco F."/>
            <person name="Soanes D."/>
            <person name="Syed K."/>
            <person name="Tagua V.G."/>
            <person name="Talbot N.J."/>
            <person name="Thon M."/>
            <person name="De vries R.P."/>
            <person name="Wiebenga A."/>
            <person name="Yadav J.S."/>
            <person name="Braun E.L."/>
            <person name="Baker S."/>
            <person name="Garre V."/>
            <person name="Horwitz B."/>
            <person name="Torres-Martinez S."/>
            <person name="Idnurm A."/>
            <person name="Herrera-Estrella A."/>
            <person name="Gabaldon T."/>
            <person name="Grigoriev I.V."/>
        </authorList>
    </citation>
    <scope>NUCLEOTIDE SEQUENCE [LARGE SCALE GENOMIC DNA]</scope>
    <source>
        <strain evidence="2">NRRL 1555(-)</strain>
    </source>
</reference>
<organism evidence="1 2">
    <name type="scientific">Phycomyces blakesleeanus (strain ATCC 8743b / DSM 1359 / FGSC 10004 / NBRC 33097 / NRRL 1555)</name>
    <dbReference type="NCBI Taxonomy" id="763407"/>
    <lineage>
        <taxon>Eukaryota</taxon>
        <taxon>Fungi</taxon>
        <taxon>Fungi incertae sedis</taxon>
        <taxon>Mucoromycota</taxon>
        <taxon>Mucoromycotina</taxon>
        <taxon>Mucoromycetes</taxon>
        <taxon>Mucorales</taxon>
        <taxon>Phycomycetaceae</taxon>
        <taxon>Phycomyces</taxon>
    </lineage>
</organism>
<dbReference type="Proteomes" id="UP000077315">
    <property type="component" value="Unassembled WGS sequence"/>
</dbReference>
<proteinExistence type="predicted"/>
<keyword evidence="2" id="KW-1185">Reference proteome</keyword>
<accession>A0A162PYM8</accession>
<dbReference type="RefSeq" id="XP_018293536.1">
    <property type="nucleotide sequence ID" value="XM_018433785.1"/>
</dbReference>
<dbReference type="AlphaFoldDB" id="A0A162PYM8"/>
<gene>
    <name evidence="1" type="ORF">PHYBLDRAFT_158420</name>
</gene>
<dbReference type="GeneID" id="28994691"/>
<dbReference type="EMBL" id="KV440977">
    <property type="protein sequence ID" value="OAD75496.1"/>
    <property type="molecule type" value="Genomic_DNA"/>
</dbReference>
<evidence type="ECO:0000313" key="1">
    <source>
        <dbReference type="EMBL" id="OAD75496.1"/>
    </source>
</evidence>
<protein>
    <submittedName>
        <fullName evidence="1">Uncharacterized protein</fullName>
    </submittedName>
</protein>
<dbReference type="InParanoid" id="A0A162PYM8"/>
<name>A0A162PYM8_PHYB8</name>
<sequence length="110" mass="12682">MQQFVEYNVPDIDLVLLNCGRVIKKPIFPTRRNITTSITIRRTCVPSFTLGLVKINSGHIRIMVDLNVYVMVGPDRCITVWGKLFCKCLRVHIIQVGPIIKKWQCKLMLL</sequence>
<dbReference type="VEuPathDB" id="FungiDB:PHYBLDRAFT_158420"/>
<evidence type="ECO:0000313" key="2">
    <source>
        <dbReference type="Proteomes" id="UP000077315"/>
    </source>
</evidence>